<dbReference type="PANTHER" id="PTHR21017">
    <property type="entry name" value="NIPSNAP-RELATED"/>
    <property type="match status" value="1"/>
</dbReference>
<protein>
    <recommendedName>
        <fullName evidence="3">NIPSNAP domain-containing protein</fullName>
    </recommendedName>
</protein>
<feature type="compositionally biased region" description="Low complexity" evidence="2">
    <location>
        <begin position="56"/>
        <end position="76"/>
    </location>
</feature>
<evidence type="ECO:0000256" key="2">
    <source>
        <dbReference type="SAM" id="MobiDB-lite"/>
    </source>
</evidence>
<gene>
    <name evidence="4" type="ORF">BGZ99_005438</name>
</gene>
<dbReference type="OrthoDB" id="10262843at2759"/>
<dbReference type="Proteomes" id="UP000738325">
    <property type="component" value="Unassembled WGS sequence"/>
</dbReference>
<dbReference type="GO" id="GO:0005739">
    <property type="term" value="C:mitochondrion"/>
    <property type="evidence" value="ECO:0007669"/>
    <property type="project" value="TreeGrafter"/>
</dbReference>
<dbReference type="AlphaFoldDB" id="A0A9P6UTE6"/>
<dbReference type="Pfam" id="PF07978">
    <property type="entry name" value="NIPSNAP"/>
    <property type="match status" value="2"/>
</dbReference>
<organism evidence="4 5">
    <name type="scientific">Dissophora globulifera</name>
    <dbReference type="NCBI Taxonomy" id="979702"/>
    <lineage>
        <taxon>Eukaryota</taxon>
        <taxon>Fungi</taxon>
        <taxon>Fungi incertae sedis</taxon>
        <taxon>Mucoromycota</taxon>
        <taxon>Mortierellomycotina</taxon>
        <taxon>Mortierellomycetes</taxon>
        <taxon>Mortierellales</taxon>
        <taxon>Mortierellaceae</taxon>
        <taxon>Dissophora</taxon>
    </lineage>
</organism>
<reference evidence="4" key="1">
    <citation type="journal article" date="2020" name="Fungal Divers.">
        <title>Resolving the Mortierellaceae phylogeny through synthesis of multi-gene phylogenetics and phylogenomics.</title>
        <authorList>
            <person name="Vandepol N."/>
            <person name="Liber J."/>
            <person name="Desiro A."/>
            <person name="Na H."/>
            <person name="Kennedy M."/>
            <person name="Barry K."/>
            <person name="Grigoriev I.V."/>
            <person name="Miller A.N."/>
            <person name="O'Donnell K."/>
            <person name="Stajich J.E."/>
            <person name="Bonito G."/>
        </authorList>
    </citation>
    <scope>NUCLEOTIDE SEQUENCE</scope>
    <source>
        <strain evidence="4">REB-010B</strain>
    </source>
</reference>
<accession>A0A9P6UTE6</accession>
<name>A0A9P6UTE6_9FUNG</name>
<keyword evidence="5" id="KW-1185">Reference proteome</keyword>
<comment type="caution">
    <text evidence="4">The sequence shown here is derived from an EMBL/GenBank/DDBJ whole genome shotgun (WGS) entry which is preliminary data.</text>
</comment>
<feature type="domain" description="NIPSNAP" evidence="3">
    <location>
        <begin position="233"/>
        <end position="329"/>
    </location>
</feature>
<feature type="domain" description="NIPSNAP" evidence="3">
    <location>
        <begin position="120"/>
        <end position="219"/>
    </location>
</feature>
<dbReference type="InterPro" id="IPR011008">
    <property type="entry name" value="Dimeric_a/b-barrel"/>
</dbReference>
<evidence type="ECO:0000313" key="4">
    <source>
        <dbReference type="EMBL" id="KAG0318816.1"/>
    </source>
</evidence>
<dbReference type="PANTHER" id="PTHR21017:SF17">
    <property type="entry name" value="PROTEIN NIPSNAP"/>
    <property type="match status" value="1"/>
</dbReference>
<dbReference type="InterPro" id="IPR012577">
    <property type="entry name" value="NIPSNAP"/>
</dbReference>
<dbReference type="InterPro" id="IPR051557">
    <property type="entry name" value="NipSnap_domain"/>
</dbReference>
<dbReference type="GO" id="GO:0000423">
    <property type="term" value="P:mitophagy"/>
    <property type="evidence" value="ECO:0007669"/>
    <property type="project" value="UniProtKB-ARBA"/>
</dbReference>
<feature type="region of interest" description="Disordered" evidence="2">
    <location>
        <begin position="45"/>
        <end position="79"/>
    </location>
</feature>
<evidence type="ECO:0000259" key="3">
    <source>
        <dbReference type="Pfam" id="PF07978"/>
    </source>
</evidence>
<evidence type="ECO:0000313" key="5">
    <source>
        <dbReference type="Proteomes" id="UP000738325"/>
    </source>
</evidence>
<proteinExistence type="inferred from homology"/>
<dbReference type="EMBL" id="JAAAIP010000351">
    <property type="protein sequence ID" value="KAG0318816.1"/>
    <property type="molecule type" value="Genomic_DNA"/>
</dbReference>
<dbReference type="FunFam" id="3.30.70.100:FF:000004">
    <property type="entry name" value="NIPSNAP family protein"/>
    <property type="match status" value="1"/>
</dbReference>
<comment type="similarity">
    <text evidence="1">Belongs to the NipSnap family.</text>
</comment>
<dbReference type="Gene3D" id="3.30.70.100">
    <property type="match status" value="2"/>
</dbReference>
<dbReference type="SUPFAM" id="SSF54909">
    <property type="entry name" value="Dimeric alpha+beta barrel"/>
    <property type="match status" value="2"/>
</dbReference>
<evidence type="ECO:0000256" key="1">
    <source>
        <dbReference type="ARBA" id="ARBA00005291"/>
    </source>
</evidence>
<sequence length="332" mass="37950">MSVLAKAPARLLNAAALNVHTARLPATSLSPSSLYLRRAAPLATRAFSSNKDRPDTSSPDTTQNTSSSSDSSSSSPGKPLGKVSGIVNSILHGSGSLPKVQMQSQESWGVSLARGKYVHELQRHRIRPERFDDYVQLLSEAFPRMVKESNNKMRLTGSWLTEIGELDTAGKFHIWEFEGYTGHAREMDRLRRDPAYQKFLKELRPMLLSRDNQICLEFAFWESRPPVALGGIYEMRTYLLKPGNLLEWETNWRRGLECRRQFCEPVGAWFSQLGKLNYVHHMWNYPDLETRKKTREQAWKVDGWAETVYNTVRLIENMEANILLPMDFSSLK</sequence>